<dbReference type="SUPFAM" id="SSF52402">
    <property type="entry name" value="Adenine nucleotide alpha hydrolases-like"/>
    <property type="match status" value="1"/>
</dbReference>
<comment type="caution">
    <text evidence="3">The sequence shown here is derived from an EMBL/GenBank/DDBJ whole genome shotgun (WGS) entry which is preliminary data.</text>
</comment>
<name>A0ABS8G2Z3_9FIRM</name>
<sequence length="262" mass="28892">MKILVCIKQVPGTNKVEVDEKTGVLKRNSADAKMNPFDLFAIEQALKIREQCGGSVEVLSMGPAQAEEVLKEAIWMGADRGTLLCDRRFAGADVAATSYTISQGIRKIGTFDLIICGKQTTDGDTAQVGPELAELLGMNHVCNVQDIVETGEKSITVLENQETCLRELEIPFPCLITVEKDANTPRLPSIKRAMEKKSGEITWLGMDDLFDTDAGHYGLEGSPTQVERIFPPTTNNDRIIFEGSSEEICVRMYEILSEEKFV</sequence>
<protein>
    <recommendedName>
        <fullName evidence="1">Electron transfer flavoprotein small subunit</fullName>
    </recommendedName>
</protein>
<proteinExistence type="predicted"/>
<dbReference type="InterPro" id="IPR014729">
    <property type="entry name" value="Rossmann-like_a/b/a_fold"/>
</dbReference>
<evidence type="ECO:0000313" key="4">
    <source>
        <dbReference type="Proteomes" id="UP001198151"/>
    </source>
</evidence>
<dbReference type="InterPro" id="IPR014730">
    <property type="entry name" value="ETF_a/b_N"/>
</dbReference>
<dbReference type="PANTHER" id="PTHR21294">
    <property type="entry name" value="ELECTRON TRANSFER FLAVOPROTEIN BETA-SUBUNIT"/>
    <property type="match status" value="1"/>
</dbReference>
<dbReference type="PIRSF" id="PIRSF000090">
    <property type="entry name" value="Beta-ETF"/>
    <property type="match status" value="1"/>
</dbReference>
<dbReference type="RefSeq" id="WP_227709228.1">
    <property type="nucleotide sequence ID" value="NZ_JAJEQX010000061.1"/>
</dbReference>
<dbReference type="CDD" id="cd01714">
    <property type="entry name" value="ETF_beta"/>
    <property type="match status" value="1"/>
</dbReference>
<gene>
    <name evidence="3" type="ORF">LKD70_17895</name>
</gene>
<keyword evidence="4" id="KW-1185">Reference proteome</keyword>
<dbReference type="Gene3D" id="3.40.50.620">
    <property type="entry name" value="HUPs"/>
    <property type="match status" value="1"/>
</dbReference>
<dbReference type="InterPro" id="IPR012255">
    <property type="entry name" value="ETF_b"/>
</dbReference>
<dbReference type="InterPro" id="IPR033948">
    <property type="entry name" value="ETF_beta_N"/>
</dbReference>
<dbReference type="EMBL" id="JAJEQX010000061">
    <property type="protein sequence ID" value="MCC2256254.1"/>
    <property type="molecule type" value="Genomic_DNA"/>
</dbReference>
<dbReference type="PANTHER" id="PTHR21294:SF17">
    <property type="entry name" value="PROTEIN FIXA"/>
    <property type="match status" value="1"/>
</dbReference>
<accession>A0ABS8G2Z3</accession>
<dbReference type="Proteomes" id="UP001198151">
    <property type="component" value="Unassembled WGS sequence"/>
</dbReference>
<evidence type="ECO:0000313" key="3">
    <source>
        <dbReference type="EMBL" id="MCC2256254.1"/>
    </source>
</evidence>
<evidence type="ECO:0000259" key="2">
    <source>
        <dbReference type="SMART" id="SM00893"/>
    </source>
</evidence>
<evidence type="ECO:0000256" key="1">
    <source>
        <dbReference type="ARBA" id="ARBA00042002"/>
    </source>
</evidence>
<organism evidence="3 4">
    <name type="scientific">Ruminococcus turbiniformis</name>
    <dbReference type="NCBI Taxonomy" id="2881258"/>
    <lineage>
        <taxon>Bacteria</taxon>
        <taxon>Bacillati</taxon>
        <taxon>Bacillota</taxon>
        <taxon>Clostridia</taxon>
        <taxon>Eubacteriales</taxon>
        <taxon>Oscillospiraceae</taxon>
        <taxon>Ruminococcus</taxon>
    </lineage>
</organism>
<dbReference type="Pfam" id="PF01012">
    <property type="entry name" value="ETF"/>
    <property type="match status" value="1"/>
</dbReference>
<feature type="domain" description="Electron transfer flavoprotein alpha/beta-subunit N-terminal" evidence="2">
    <location>
        <begin position="22"/>
        <end position="213"/>
    </location>
</feature>
<dbReference type="SMART" id="SM00893">
    <property type="entry name" value="ETF"/>
    <property type="match status" value="1"/>
</dbReference>
<reference evidence="3 4" key="1">
    <citation type="submission" date="2021-10" db="EMBL/GenBank/DDBJ databases">
        <title>Anaerobic single-cell dispensing facilitates the cultivation of human gut bacteria.</title>
        <authorList>
            <person name="Afrizal A."/>
        </authorList>
    </citation>
    <scope>NUCLEOTIDE SEQUENCE [LARGE SCALE GENOMIC DNA]</scope>
    <source>
        <strain evidence="3 4">CLA-AA-H200</strain>
    </source>
</reference>